<proteinExistence type="predicted"/>
<reference evidence="1 2" key="1">
    <citation type="journal article" date="2024" name="IMA Fungus">
        <title>IMA Genome - F19 : A genome assembly and annotation guide to empower mycologists, including annotated draft genome sequences of Ceratocystis pirilliformis, Diaporthe australafricana, Fusarium ophioides, Paecilomyces lecythidis, and Sporothrix stenoceras.</title>
        <authorList>
            <person name="Aylward J."/>
            <person name="Wilson A.M."/>
            <person name="Visagie C.M."/>
            <person name="Spraker J."/>
            <person name="Barnes I."/>
            <person name="Buitendag C."/>
            <person name="Ceriani C."/>
            <person name="Del Mar Angel L."/>
            <person name="du Plessis D."/>
            <person name="Fuchs T."/>
            <person name="Gasser K."/>
            <person name="Kramer D."/>
            <person name="Li W."/>
            <person name="Munsamy K."/>
            <person name="Piso A."/>
            <person name="Price J.L."/>
            <person name="Sonnekus B."/>
            <person name="Thomas C."/>
            <person name="van der Nest A."/>
            <person name="van Dijk A."/>
            <person name="van Heerden A."/>
            <person name="van Vuuren N."/>
            <person name="Yilmaz N."/>
            <person name="Duong T.A."/>
            <person name="van der Merwe N.A."/>
            <person name="Wingfield M.J."/>
            <person name="Wingfield B.D."/>
        </authorList>
    </citation>
    <scope>NUCLEOTIDE SEQUENCE [LARGE SCALE GENOMIC DNA]</scope>
    <source>
        <strain evidence="1 2">CMW 5346</strain>
    </source>
</reference>
<accession>A0ABR3ZAB7</accession>
<gene>
    <name evidence="1" type="ORF">Sste5346_003899</name>
</gene>
<organism evidence="1 2">
    <name type="scientific">Sporothrix stenoceras</name>
    <dbReference type="NCBI Taxonomy" id="5173"/>
    <lineage>
        <taxon>Eukaryota</taxon>
        <taxon>Fungi</taxon>
        <taxon>Dikarya</taxon>
        <taxon>Ascomycota</taxon>
        <taxon>Pezizomycotina</taxon>
        <taxon>Sordariomycetes</taxon>
        <taxon>Sordariomycetidae</taxon>
        <taxon>Ophiostomatales</taxon>
        <taxon>Ophiostomataceae</taxon>
        <taxon>Sporothrix</taxon>
    </lineage>
</organism>
<sequence>MAAASIISPSRQSTSDLIDLNSDLFNFSVDLIDLQSAAPDVGISGVSADVTAEGLETARQQAPPRIMAKGDRSVSKCQGLHAHIHGTAMRLEERIAEVDELHEAIAAAKRDGSLTPPNHN</sequence>
<dbReference type="EMBL" id="JAWCUI010000018">
    <property type="protein sequence ID" value="KAL1897593.1"/>
    <property type="molecule type" value="Genomic_DNA"/>
</dbReference>
<evidence type="ECO:0000313" key="2">
    <source>
        <dbReference type="Proteomes" id="UP001583186"/>
    </source>
</evidence>
<evidence type="ECO:0000313" key="1">
    <source>
        <dbReference type="EMBL" id="KAL1897593.1"/>
    </source>
</evidence>
<keyword evidence="2" id="KW-1185">Reference proteome</keyword>
<comment type="caution">
    <text evidence="1">The sequence shown here is derived from an EMBL/GenBank/DDBJ whole genome shotgun (WGS) entry which is preliminary data.</text>
</comment>
<name>A0ABR3ZAB7_9PEZI</name>
<protein>
    <recommendedName>
        <fullName evidence="3">Biogenesis of lysosome-related organelles complex 1 subunit 7</fullName>
    </recommendedName>
</protein>
<dbReference type="Proteomes" id="UP001583186">
    <property type="component" value="Unassembled WGS sequence"/>
</dbReference>
<evidence type="ECO:0008006" key="3">
    <source>
        <dbReference type="Google" id="ProtNLM"/>
    </source>
</evidence>